<dbReference type="CDD" id="cd07302">
    <property type="entry name" value="CHD"/>
    <property type="match status" value="1"/>
</dbReference>
<dbReference type="Pfam" id="PF00536">
    <property type="entry name" value="SAM_1"/>
    <property type="match status" value="1"/>
</dbReference>
<organism evidence="5 6">
    <name type="scientific">Bradyrhizobium lablabi</name>
    <dbReference type="NCBI Taxonomy" id="722472"/>
    <lineage>
        <taxon>Bacteria</taxon>
        <taxon>Pseudomonadati</taxon>
        <taxon>Pseudomonadota</taxon>
        <taxon>Alphaproteobacteria</taxon>
        <taxon>Hyphomicrobiales</taxon>
        <taxon>Nitrobacteraceae</taxon>
        <taxon>Bradyrhizobium</taxon>
    </lineage>
</organism>
<evidence type="ECO:0000259" key="3">
    <source>
        <dbReference type="PROSITE" id="PS50105"/>
    </source>
</evidence>
<dbReference type="SUPFAM" id="SSF55073">
    <property type="entry name" value="Nucleotide cyclase"/>
    <property type="match status" value="1"/>
</dbReference>
<dbReference type="InterPro" id="IPR027417">
    <property type="entry name" value="P-loop_NTPase"/>
</dbReference>
<gene>
    <name evidence="5" type="ORF">CQ14_31220</name>
</gene>
<dbReference type="PANTHER" id="PTHR16305">
    <property type="entry name" value="TESTICULAR SOLUBLE ADENYLYL CYCLASE"/>
    <property type="match status" value="1"/>
</dbReference>
<name>A0A0R3MWR7_9BRAD</name>
<reference evidence="5 6" key="1">
    <citation type="submission" date="2014-03" db="EMBL/GenBank/DDBJ databases">
        <title>Bradyrhizobium valentinum sp. nov., isolated from effective nodules of Lupinus mariae-josephae, a lupine endemic of basic-lime soils in Eastern Spain.</title>
        <authorList>
            <person name="Duran D."/>
            <person name="Rey L."/>
            <person name="Navarro A."/>
            <person name="Busquets A."/>
            <person name="Imperial J."/>
            <person name="Ruiz-Argueso T."/>
        </authorList>
    </citation>
    <scope>NUCLEOTIDE SEQUENCE [LARGE SCALE GENOMIC DNA]</scope>
    <source>
        <strain evidence="5 6">CCBAU 23086</strain>
    </source>
</reference>
<dbReference type="InterPro" id="IPR041664">
    <property type="entry name" value="AAA_16"/>
</dbReference>
<evidence type="ECO:0008006" key="7">
    <source>
        <dbReference type="Google" id="ProtNLM"/>
    </source>
</evidence>
<dbReference type="PROSITE" id="PS50105">
    <property type="entry name" value="SAM_DOMAIN"/>
    <property type="match status" value="1"/>
</dbReference>
<evidence type="ECO:0000259" key="4">
    <source>
        <dbReference type="PROSITE" id="PS50125"/>
    </source>
</evidence>
<dbReference type="SMART" id="SM00454">
    <property type="entry name" value="SAM"/>
    <property type="match status" value="1"/>
</dbReference>
<accession>A0A0R3MWR7</accession>
<dbReference type="SMART" id="SM00044">
    <property type="entry name" value="CYCc"/>
    <property type="match status" value="1"/>
</dbReference>
<dbReference type="EMBL" id="LLYB01000062">
    <property type="protein sequence ID" value="KRR24546.1"/>
    <property type="molecule type" value="Genomic_DNA"/>
</dbReference>
<dbReference type="GO" id="GO:0005737">
    <property type="term" value="C:cytoplasm"/>
    <property type="evidence" value="ECO:0007669"/>
    <property type="project" value="TreeGrafter"/>
</dbReference>
<dbReference type="CDD" id="cd09487">
    <property type="entry name" value="SAM_superfamily"/>
    <property type="match status" value="1"/>
</dbReference>
<dbReference type="Proteomes" id="UP000051660">
    <property type="component" value="Unassembled WGS sequence"/>
</dbReference>
<dbReference type="GO" id="GO:0005524">
    <property type="term" value="F:ATP binding"/>
    <property type="evidence" value="ECO:0007669"/>
    <property type="project" value="UniProtKB-KW"/>
</dbReference>
<dbReference type="GO" id="GO:0004016">
    <property type="term" value="F:adenylate cyclase activity"/>
    <property type="evidence" value="ECO:0007669"/>
    <property type="project" value="TreeGrafter"/>
</dbReference>
<dbReference type="OrthoDB" id="341967at2"/>
<sequence>MQSLDVGAWLEELGLGQYRALFADQAIDSDVLPDLTDDDLVRLGVPLGHRKKLFKAIDDLLGRETTEQRAPVKLVRTRPDAERRQLTVLICDMVESTDLASKLDPEELRKVMGVYLDACVNAVTSLGGFIARYTGDGIVAYFGYPAALEDAAERAVRAGLQLSQAVPNLAPLPGVTLHVRTGIATGLVVVGDLLGEGAAREESVVGETPVLAARLQSLAPPDGVAIAGSTRRLVEGMFELEFLGMCDLKGLPGLRPVWRVLHEAAAESRFDATHHADLTEVVGREDELSLLLARWRTACDGERQLVLLTGEAGIGKSRLCMALASRIATESHFIIRLQCSPFHTVSALHPIFTYFERVAGLTLGMEPEEKLNRLIAEMQKSGNVAPETIALFADLLSIPIGDRLPRHEGAPEKLKSLTLDALDDWVVNLSRLKPVLWILEDAHWIDPTTVEAISHGLGRTNSARILAVITHRPEFHPPWTGRSQVASFSLNRLSRRQSYELVRRVAGKDLADALVEQIVSKADGMPLFIEELTKVVVDSGPYEASTGSYDDKRGSGESMIPVTLQDSLLARLDRLTESKSVAQIGAVIGREFSFELLAAVVPSKPKELEAALTLLEAADLISARGNPPEVIYTFKHGLVQEAAYSTLLISRRQKLHKRIAETLQSNSAQIAEAQPELLAHHFTEAGLISQAIDWWARAASRSAGRYNNIEAVSQFHRALGLLTHLADDSLTQRREFELRIAMIEPLYATSGYSGTEVEQNYARLLELGQDLGETQQLLRILWGRAGGALVRCDFPRTLEYVGSFLELARRAEDGTSAAQGVRIKAMIALASGELVTARERFLEVIEEFEREGSATTLGNYLTIPRPTTMAQYSIAAQQLGRLDEAQELCVRSLHEARERGHHLTSCYVIYHCAMKSMVEQDPVAVFSLAEELVEIMSRHHVFYWECFTEALLGWASAITGALDIGLARLQRSREIRDRVQTRIWLPYFLISEADILMQNQRNDEAIALLDRAAAEADATGQRYSEAEEFRVRACARLSQGASLAEVEALFRRGLETAQRQNARLFELRTATSLAQVWRDAGQIDSARTLLSARYGGFTNGHGTTDLEKARSVLESIS</sequence>
<evidence type="ECO:0000313" key="6">
    <source>
        <dbReference type="Proteomes" id="UP000051660"/>
    </source>
</evidence>
<dbReference type="InterPro" id="IPR013761">
    <property type="entry name" value="SAM/pointed_sf"/>
</dbReference>
<feature type="domain" description="Guanylate cyclase" evidence="4">
    <location>
        <begin position="87"/>
        <end position="216"/>
    </location>
</feature>
<dbReference type="Gene3D" id="1.10.150.50">
    <property type="entry name" value="Transcription Factor, Ets-1"/>
    <property type="match status" value="1"/>
</dbReference>
<dbReference type="Pfam" id="PF13191">
    <property type="entry name" value="AAA_16"/>
    <property type="match status" value="1"/>
</dbReference>
<dbReference type="SUPFAM" id="SSF48452">
    <property type="entry name" value="TPR-like"/>
    <property type="match status" value="1"/>
</dbReference>
<dbReference type="RefSeq" id="WP_057858606.1">
    <property type="nucleotide sequence ID" value="NZ_LLYB01000062.1"/>
</dbReference>
<evidence type="ECO:0000313" key="5">
    <source>
        <dbReference type="EMBL" id="KRR24546.1"/>
    </source>
</evidence>
<dbReference type="Gene3D" id="3.40.50.300">
    <property type="entry name" value="P-loop containing nucleotide triphosphate hydrolases"/>
    <property type="match status" value="1"/>
</dbReference>
<dbReference type="Gene3D" id="3.30.70.1230">
    <property type="entry name" value="Nucleotide cyclase"/>
    <property type="match status" value="1"/>
</dbReference>
<dbReference type="InterPro" id="IPR001054">
    <property type="entry name" value="A/G_cyclase"/>
</dbReference>
<evidence type="ECO:0000256" key="1">
    <source>
        <dbReference type="ARBA" id="ARBA00022741"/>
    </source>
</evidence>
<dbReference type="InterPro" id="IPR029787">
    <property type="entry name" value="Nucleotide_cyclase"/>
</dbReference>
<dbReference type="InterPro" id="IPR011990">
    <property type="entry name" value="TPR-like_helical_dom_sf"/>
</dbReference>
<dbReference type="SUPFAM" id="SSF47769">
    <property type="entry name" value="SAM/Pointed domain"/>
    <property type="match status" value="1"/>
</dbReference>
<dbReference type="GO" id="GO:0035556">
    <property type="term" value="P:intracellular signal transduction"/>
    <property type="evidence" value="ECO:0007669"/>
    <property type="project" value="InterPro"/>
</dbReference>
<keyword evidence="2" id="KW-0067">ATP-binding</keyword>
<dbReference type="PROSITE" id="PS50125">
    <property type="entry name" value="GUANYLATE_CYCLASE_2"/>
    <property type="match status" value="1"/>
</dbReference>
<protein>
    <recommendedName>
        <fullName evidence="7">SAM domain (Sterile alpha motif)</fullName>
    </recommendedName>
</protein>
<dbReference type="Pfam" id="PF00211">
    <property type="entry name" value="Guanylate_cyc"/>
    <property type="match status" value="1"/>
</dbReference>
<keyword evidence="1" id="KW-0547">Nucleotide-binding</keyword>
<feature type="domain" description="SAM" evidence="3">
    <location>
        <begin position="1"/>
        <end position="63"/>
    </location>
</feature>
<dbReference type="Gene3D" id="1.25.40.10">
    <property type="entry name" value="Tetratricopeptide repeat domain"/>
    <property type="match status" value="1"/>
</dbReference>
<dbReference type="AlphaFoldDB" id="A0A0R3MWR7"/>
<evidence type="ECO:0000256" key="2">
    <source>
        <dbReference type="ARBA" id="ARBA00022840"/>
    </source>
</evidence>
<dbReference type="GO" id="GO:0009190">
    <property type="term" value="P:cyclic nucleotide biosynthetic process"/>
    <property type="evidence" value="ECO:0007669"/>
    <property type="project" value="InterPro"/>
</dbReference>
<dbReference type="SUPFAM" id="SSF52540">
    <property type="entry name" value="P-loop containing nucleoside triphosphate hydrolases"/>
    <property type="match status" value="1"/>
</dbReference>
<dbReference type="PANTHER" id="PTHR16305:SF28">
    <property type="entry name" value="GUANYLATE CYCLASE DOMAIN-CONTAINING PROTEIN"/>
    <property type="match status" value="1"/>
</dbReference>
<comment type="caution">
    <text evidence="5">The sequence shown here is derived from an EMBL/GenBank/DDBJ whole genome shotgun (WGS) entry which is preliminary data.</text>
</comment>
<proteinExistence type="predicted"/>
<dbReference type="InterPro" id="IPR001660">
    <property type="entry name" value="SAM"/>
</dbReference>